<organism evidence="1 2">
    <name type="scientific">Glarea lozoyensis (strain ATCC 20868 / MF5171)</name>
    <dbReference type="NCBI Taxonomy" id="1116229"/>
    <lineage>
        <taxon>Eukaryota</taxon>
        <taxon>Fungi</taxon>
        <taxon>Dikarya</taxon>
        <taxon>Ascomycota</taxon>
        <taxon>Pezizomycotina</taxon>
        <taxon>Leotiomycetes</taxon>
        <taxon>Helotiales</taxon>
        <taxon>Helotiaceae</taxon>
        <taxon>Glarea</taxon>
    </lineage>
</organism>
<name>S3DPM3_GLAL2</name>
<evidence type="ECO:0000313" key="2">
    <source>
        <dbReference type="Proteomes" id="UP000016922"/>
    </source>
</evidence>
<keyword evidence="2" id="KW-1185">Reference proteome</keyword>
<evidence type="ECO:0008006" key="3">
    <source>
        <dbReference type="Google" id="ProtNLM"/>
    </source>
</evidence>
<dbReference type="OrthoDB" id="9978173at2759"/>
<dbReference type="eggNOG" id="ENOG502RPX4">
    <property type="taxonomic scope" value="Eukaryota"/>
</dbReference>
<dbReference type="InterPro" id="IPR025533">
    <property type="entry name" value="DUF4419"/>
</dbReference>
<dbReference type="GeneID" id="19468571"/>
<gene>
    <name evidence="1" type="ORF">GLAREA_09523</name>
</gene>
<evidence type="ECO:0000313" key="1">
    <source>
        <dbReference type="EMBL" id="EPE28403.1"/>
    </source>
</evidence>
<dbReference type="RefSeq" id="XP_008084311.1">
    <property type="nucleotide sequence ID" value="XM_008086120.1"/>
</dbReference>
<dbReference type="OMA" id="AFCFWDA"/>
<dbReference type="HOGENOM" id="CLU_037155_2_0_1"/>
<proteinExistence type="predicted"/>
<reference evidence="1 2" key="1">
    <citation type="journal article" date="2013" name="BMC Genomics">
        <title>Genomics-driven discovery of the pneumocandin biosynthetic gene cluster in the fungus Glarea lozoyensis.</title>
        <authorList>
            <person name="Chen L."/>
            <person name="Yue Q."/>
            <person name="Zhang X."/>
            <person name="Xiang M."/>
            <person name="Wang C."/>
            <person name="Li S."/>
            <person name="Che Y."/>
            <person name="Ortiz-Lopez F.J."/>
            <person name="Bills G.F."/>
            <person name="Liu X."/>
            <person name="An Z."/>
        </authorList>
    </citation>
    <scope>NUCLEOTIDE SEQUENCE [LARGE SCALE GENOMIC DNA]</scope>
    <source>
        <strain evidence="2">ATCC 20868 / MF5171</strain>
    </source>
</reference>
<dbReference type="PANTHER" id="PTHR31252">
    <property type="entry name" value="DUF4419 DOMAIN-CONTAINING PROTEIN"/>
    <property type="match status" value="1"/>
</dbReference>
<dbReference type="EMBL" id="KE145368">
    <property type="protein sequence ID" value="EPE28403.1"/>
    <property type="molecule type" value="Genomic_DNA"/>
</dbReference>
<sequence>MPVTIYPAPHGANALTQTTFAKTARQLLPYSENEQVKNDHIIQSTFKKLDGKNLSSINNGFVDSAVSAYNQHYNLIIRPEDVWFSILTQFNFNVNANSEKLRSTFVAHEGQKELIIDDLSDIKSRDGSGVFGVDWGKFSFKMTKMIAQNIKDPSLREWILPTFTTTTKDDQTVASIIMMATLKNFFSYGCGIACGIPSVTLLGEQSDWEQILTKVERLSTFGKEPTQWLELLRPVLKRFVSNFDAPNSDEAKDFWQKIAHRSGGGSGPSYLSGWITAFCFWNTKGKAYYDPKYNPPAEGDTMHTMGSDTPVLVLDGARYHRIETDEVPSGWASVPVKLIDDLVITETVMVAGSLGYEASSSGKDLHKKPGETALDTLAPVTGWFMYETKSQDEIAAEKTAAKEAELKRHEDRMREIKENYKVDW</sequence>
<dbReference type="PANTHER" id="PTHR31252:SF11">
    <property type="entry name" value="DUF4419 DOMAIN-CONTAINING PROTEIN"/>
    <property type="match status" value="1"/>
</dbReference>
<dbReference type="Pfam" id="PF14388">
    <property type="entry name" value="DUF4419"/>
    <property type="match status" value="1"/>
</dbReference>
<protein>
    <recommendedName>
        <fullName evidence="3">DUF4419 domain-containing protein</fullName>
    </recommendedName>
</protein>
<dbReference type="AlphaFoldDB" id="S3DPM3"/>
<dbReference type="Proteomes" id="UP000016922">
    <property type="component" value="Unassembled WGS sequence"/>
</dbReference>
<accession>S3DPM3</accession>
<dbReference type="KEGG" id="glz:GLAREA_09523"/>